<dbReference type="SUPFAM" id="SSF56112">
    <property type="entry name" value="Protein kinase-like (PK-like)"/>
    <property type="match status" value="1"/>
</dbReference>
<accession>A0ABU5IWG1</accession>
<keyword evidence="5 11" id="KW-0418">Kinase</keyword>
<comment type="catalytic activity">
    <reaction evidence="8">
        <text>L-seryl-[protein] + ATP = O-phospho-L-seryl-[protein] + ADP + H(+)</text>
        <dbReference type="Rhea" id="RHEA:17989"/>
        <dbReference type="Rhea" id="RHEA-COMP:9863"/>
        <dbReference type="Rhea" id="RHEA-COMP:11604"/>
        <dbReference type="ChEBI" id="CHEBI:15378"/>
        <dbReference type="ChEBI" id="CHEBI:29999"/>
        <dbReference type="ChEBI" id="CHEBI:30616"/>
        <dbReference type="ChEBI" id="CHEBI:83421"/>
        <dbReference type="ChEBI" id="CHEBI:456216"/>
        <dbReference type="EC" id="2.7.11.1"/>
    </reaction>
</comment>
<name>A0ABU5IWG1_9BACI</name>
<evidence type="ECO:0000313" key="12">
    <source>
        <dbReference type="Proteomes" id="UP001290455"/>
    </source>
</evidence>
<keyword evidence="2" id="KW-0723">Serine/threonine-protein kinase</keyword>
<evidence type="ECO:0000256" key="5">
    <source>
        <dbReference type="ARBA" id="ARBA00022777"/>
    </source>
</evidence>
<dbReference type="PROSITE" id="PS00107">
    <property type="entry name" value="PROTEIN_KINASE_ATP"/>
    <property type="match status" value="1"/>
</dbReference>
<dbReference type="InterPro" id="IPR000719">
    <property type="entry name" value="Prot_kinase_dom"/>
</dbReference>
<sequence length="257" mass="29966">MRALIKEFFQRALKLGTVLQDRYEIKSYIGRGSYGMVYLAYDLDSQTTVIVKQNRVRRGKNTRSMLAKEARTLTNLSHPSIPKYLNFFDEGESSFLVMEYIDGKNFEDLVINEGKKYEEKESLYILLKVLRIVKYLHDNKLIHRDLRLPNIISNNNEIYIIDFGLAVPPESKAVLLVNSNNALFREPSFNSDFYALGHFILFLLYSNYQPTTKIERSWEEELTISGDTRALIKRMLRLEGSYEHIEDVLIDVENCLS</sequence>
<dbReference type="Proteomes" id="UP001290455">
    <property type="component" value="Unassembled WGS sequence"/>
</dbReference>
<proteinExistence type="predicted"/>
<dbReference type="Pfam" id="PF00069">
    <property type="entry name" value="Pkinase"/>
    <property type="match status" value="1"/>
</dbReference>
<protein>
    <recommendedName>
        <fullName evidence="1">non-specific serine/threonine protein kinase</fullName>
        <ecNumber evidence="1">2.7.11.1</ecNumber>
    </recommendedName>
</protein>
<gene>
    <name evidence="11" type="ORF">SM124_06790</name>
</gene>
<feature type="domain" description="Protein kinase" evidence="10">
    <location>
        <begin position="23"/>
        <end position="257"/>
    </location>
</feature>
<dbReference type="SMART" id="SM00219">
    <property type="entry name" value="TyrKc"/>
    <property type="match status" value="1"/>
</dbReference>
<evidence type="ECO:0000256" key="7">
    <source>
        <dbReference type="ARBA" id="ARBA00047899"/>
    </source>
</evidence>
<comment type="caution">
    <text evidence="11">The sequence shown here is derived from an EMBL/GenBank/DDBJ whole genome shotgun (WGS) entry which is preliminary data.</text>
</comment>
<evidence type="ECO:0000256" key="9">
    <source>
        <dbReference type="PROSITE-ProRule" id="PRU10141"/>
    </source>
</evidence>
<comment type="catalytic activity">
    <reaction evidence="7">
        <text>L-threonyl-[protein] + ATP = O-phospho-L-threonyl-[protein] + ADP + H(+)</text>
        <dbReference type="Rhea" id="RHEA:46608"/>
        <dbReference type="Rhea" id="RHEA-COMP:11060"/>
        <dbReference type="Rhea" id="RHEA-COMP:11605"/>
        <dbReference type="ChEBI" id="CHEBI:15378"/>
        <dbReference type="ChEBI" id="CHEBI:30013"/>
        <dbReference type="ChEBI" id="CHEBI:30616"/>
        <dbReference type="ChEBI" id="CHEBI:61977"/>
        <dbReference type="ChEBI" id="CHEBI:456216"/>
        <dbReference type="EC" id="2.7.11.1"/>
    </reaction>
</comment>
<reference evidence="11 12" key="1">
    <citation type="submission" date="2023-11" db="EMBL/GenBank/DDBJ databases">
        <title>Bacillus jintuensis, isolated from a mudflat on the Beibu Gulf coast.</title>
        <authorList>
            <person name="Li M."/>
        </authorList>
    </citation>
    <scope>NUCLEOTIDE SEQUENCE [LARGE SCALE GENOMIC DNA]</scope>
    <source>
        <strain evidence="11 12">31A1R</strain>
    </source>
</reference>
<keyword evidence="3" id="KW-0808">Transferase</keyword>
<evidence type="ECO:0000256" key="8">
    <source>
        <dbReference type="ARBA" id="ARBA00048679"/>
    </source>
</evidence>
<keyword evidence="12" id="KW-1185">Reference proteome</keyword>
<dbReference type="EMBL" id="JAXOFX010000003">
    <property type="protein sequence ID" value="MDZ5471451.1"/>
    <property type="molecule type" value="Genomic_DNA"/>
</dbReference>
<dbReference type="EC" id="2.7.11.1" evidence="1"/>
<keyword evidence="6 9" id="KW-0067">ATP-binding</keyword>
<dbReference type="GO" id="GO:0016301">
    <property type="term" value="F:kinase activity"/>
    <property type="evidence" value="ECO:0007669"/>
    <property type="project" value="UniProtKB-KW"/>
</dbReference>
<dbReference type="Gene3D" id="3.30.200.20">
    <property type="entry name" value="Phosphorylase Kinase, domain 1"/>
    <property type="match status" value="1"/>
</dbReference>
<organism evidence="11 12">
    <name type="scientific">Robertmurraya mangrovi</name>
    <dbReference type="NCBI Taxonomy" id="3098077"/>
    <lineage>
        <taxon>Bacteria</taxon>
        <taxon>Bacillati</taxon>
        <taxon>Bacillota</taxon>
        <taxon>Bacilli</taxon>
        <taxon>Bacillales</taxon>
        <taxon>Bacillaceae</taxon>
        <taxon>Robertmurraya</taxon>
    </lineage>
</organism>
<dbReference type="RefSeq" id="WP_322445744.1">
    <property type="nucleotide sequence ID" value="NZ_JAXOFX010000003.1"/>
</dbReference>
<keyword evidence="4 9" id="KW-0547">Nucleotide-binding</keyword>
<dbReference type="PROSITE" id="PS50011">
    <property type="entry name" value="PROTEIN_KINASE_DOM"/>
    <property type="match status" value="1"/>
</dbReference>
<dbReference type="InterPro" id="IPR020635">
    <property type="entry name" value="Tyr_kinase_cat_dom"/>
</dbReference>
<dbReference type="InterPro" id="IPR011009">
    <property type="entry name" value="Kinase-like_dom_sf"/>
</dbReference>
<evidence type="ECO:0000256" key="4">
    <source>
        <dbReference type="ARBA" id="ARBA00022741"/>
    </source>
</evidence>
<evidence type="ECO:0000313" key="11">
    <source>
        <dbReference type="EMBL" id="MDZ5471451.1"/>
    </source>
</evidence>
<feature type="binding site" evidence="9">
    <location>
        <position position="52"/>
    </location>
    <ligand>
        <name>ATP</name>
        <dbReference type="ChEBI" id="CHEBI:30616"/>
    </ligand>
</feature>
<evidence type="ECO:0000259" key="10">
    <source>
        <dbReference type="PROSITE" id="PS50011"/>
    </source>
</evidence>
<evidence type="ECO:0000256" key="6">
    <source>
        <dbReference type="ARBA" id="ARBA00022840"/>
    </source>
</evidence>
<dbReference type="Gene3D" id="1.10.510.10">
    <property type="entry name" value="Transferase(Phosphotransferase) domain 1"/>
    <property type="match status" value="1"/>
</dbReference>
<dbReference type="InterPro" id="IPR017441">
    <property type="entry name" value="Protein_kinase_ATP_BS"/>
</dbReference>
<dbReference type="PANTHER" id="PTHR24363">
    <property type="entry name" value="SERINE/THREONINE PROTEIN KINASE"/>
    <property type="match status" value="1"/>
</dbReference>
<evidence type="ECO:0000256" key="1">
    <source>
        <dbReference type="ARBA" id="ARBA00012513"/>
    </source>
</evidence>
<evidence type="ECO:0000256" key="2">
    <source>
        <dbReference type="ARBA" id="ARBA00022527"/>
    </source>
</evidence>
<evidence type="ECO:0000256" key="3">
    <source>
        <dbReference type="ARBA" id="ARBA00022679"/>
    </source>
</evidence>
<dbReference type="PANTHER" id="PTHR24363:SF0">
    <property type="entry name" value="SERINE_THREONINE KINASE LIKE DOMAIN CONTAINING 1"/>
    <property type="match status" value="1"/>
</dbReference>